<evidence type="ECO:0000256" key="1">
    <source>
        <dbReference type="ARBA" id="ARBA00022630"/>
    </source>
</evidence>
<keyword evidence="4 6" id="KW-0503">Monooxygenase</keyword>
<evidence type="ECO:0000256" key="3">
    <source>
        <dbReference type="ARBA" id="ARBA00023002"/>
    </source>
</evidence>
<gene>
    <name evidence="6" type="ORF">GCM10009804_14330</name>
</gene>
<evidence type="ECO:0000259" key="5">
    <source>
        <dbReference type="Pfam" id="PF01494"/>
    </source>
</evidence>
<dbReference type="Proteomes" id="UP001501705">
    <property type="component" value="Unassembled WGS sequence"/>
</dbReference>
<evidence type="ECO:0000313" key="7">
    <source>
        <dbReference type="Proteomes" id="UP001501705"/>
    </source>
</evidence>
<reference evidence="6 7" key="1">
    <citation type="journal article" date="2019" name="Int. J. Syst. Evol. Microbiol.">
        <title>The Global Catalogue of Microorganisms (GCM) 10K type strain sequencing project: providing services to taxonomists for standard genome sequencing and annotation.</title>
        <authorList>
            <consortium name="The Broad Institute Genomics Platform"/>
            <consortium name="The Broad Institute Genome Sequencing Center for Infectious Disease"/>
            <person name="Wu L."/>
            <person name="Ma J."/>
        </authorList>
    </citation>
    <scope>NUCLEOTIDE SEQUENCE [LARGE SCALE GENOMIC DNA]</scope>
    <source>
        <strain evidence="6 7">JCM 15572</strain>
    </source>
</reference>
<dbReference type="EMBL" id="BAAAPH010000004">
    <property type="protein sequence ID" value="GAA1558660.1"/>
    <property type="molecule type" value="Genomic_DNA"/>
</dbReference>
<organism evidence="6 7">
    <name type="scientific">Kribbella hippodromi</name>
    <dbReference type="NCBI Taxonomy" id="434347"/>
    <lineage>
        <taxon>Bacteria</taxon>
        <taxon>Bacillati</taxon>
        <taxon>Actinomycetota</taxon>
        <taxon>Actinomycetes</taxon>
        <taxon>Propionibacteriales</taxon>
        <taxon>Kribbellaceae</taxon>
        <taxon>Kribbella</taxon>
    </lineage>
</organism>
<dbReference type="PANTHER" id="PTHR47178:SF5">
    <property type="entry name" value="FAD-BINDING DOMAIN-CONTAINING PROTEIN"/>
    <property type="match status" value="1"/>
</dbReference>
<protein>
    <submittedName>
        <fullName evidence="6">FAD-dependent monooxygenase</fullName>
    </submittedName>
</protein>
<dbReference type="InterPro" id="IPR002938">
    <property type="entry name" value="FAD-bd"/>
</dbReference>
<keyword evidence="7" id="KW-1185">Reference proteome</keyword>
<keyword evidence="1" id="KW-0285">Flavoprotein</keyword>
<name>A0ABN2CIH4_9ACTN</name>
<feature type="domain" description="FAD-binding" evidence="5">
    <location>
        <begin position="318"/>
        <end position="365"/>
    </location>
</feature>
<evidence type="ECO:0000256" key="4">
    <source>
        <dbReference type="ARBA" id="ARBA00023033"/>
    </source>
</evidence>
<proteinExistence type="predicted"/>
<dbReference type="RefSeq" id="WP_344232560.1">
    <property type="nucleotide sequence ID" value="NZ_BAAAPH010000004.1"/>
</dbReference>
<dbReference type="Pfam" id="PF01494">
    <property type="entry name" value="FAD_binding_3"/>
    <property type="match status" value="2"/>
</dbReference>
<dbReference type="Gene3D" id="3.50.50.60">
    <property type="entry name" value="FAD/NAD(P)-binding domain"/>
    <property type="match status" value="1"/>
</dbReference>
<feature type="domain" description="FAD-binding" evidence="5">
    <location>
        <begin position="2"/>
        <end position="197"/>
    </location>
</feature>
<dbReference type="PANTHER" id="PTHR47178">
    <property type="entry name" value="MONOOXYGENASE, FAD-BINDING"/>
    <property type="match status" value="1"/>
</dbReference>
<dbReference type="SUPFAM" id="SSF51905">
    <property type="entry name" value="FAD/NAD(P)-binding domain"/>
    <property type="match status" value="1"/>
</dbReference>
<comment type="caution">
    <text evidence="6">The sequence shown here is derived from an EMBL/GenBank/DDBJ whole genome shotgun (WGS) entry which is preliminary data.</text>
</comment>
<dbReference type="PRINTS" id="PR00420">
    <property type="entry name" value="RNGMNOXGNASE"/>
</dbReference>
<sequence>MKVLVIGGGTGGLALAHGLKRAGIEVAVYERDALRTEGLHGYRVGIDPDGSRALHALLPKELYDTFVATKARDPKYFNMLTENFKEVLSMRVEPSTDPVESEKSISRMTLRQVLLTGLEDVVEFGKEFTRFEQHGERVTAYFADGTQATGDLLVAADGAHSRVRRQYLPHADIEETGIIAIAGKLPITAESAKLVPPKVFEGISMINAPRGLFCILHVMEFQWDRDGQVKQGIGGNTEELIRRWPGLQFDNTRDYINWGVSATRDKFPANVMQLRGEELMKLTLDLTPDWHPDLRRLFELTDPGTCFPVNIWTSAPIDPWPTTNVTLIGDAIHTMTPGRGVGANTALRDAVNLCRALIDVRDGQRELIPAVNAYEAKMIEYGFDAVLKSRAQMTSDDPIHKPVIGRIALAVMRTGMRAVNHLPPLKRRMQASMMAYRGANRDELSLEITPAPAQKPAPVQK</sequence>
<dbReference type="InterPro" id="IPR036188">
    <property type="entry name" value="FAD/NAD-bd_sf"/>
</dbReference>
<evidence type="ECO:0000313" key="6">
    <source>
        <dbReference type="EMBL" id="GAA1558660.1"/>
    </source>
</evidence>
<keyword evidence="3" id="KW-0560">Oxidoreductase</keyword>
<keyword evidence="2" id="KW-0274">FAD</keyword>
<evidence type="ECO:0000256" key="2">
    <source>
        <dbReference type="ARBA" id="ARBA00022827"/>
    </source>
</evidence>
<accession>A0ABN2CIH4</accession>
<dbReference type="GO" id="GO:0004497">
    <property type="term" value="F:monooxygenase activity"/>
    <property type="evidence" value="ECO:0007669"/>
    <property type="project" value="UniProtKB-KW"/>
</dbReference>